<dbReference type="KEGG" id="cok:COCCU_10450"/>
<keyword evidence="1" id="KW-1133">Transmembrane helix</keyword>
<feature type="transmembrane region" description="Helical" evidence="1">
    <location>
        <begin position="222"/>
        <end position="242"/>
    </location>
</feature>
<sequence length="498" mass="56088">MSTLTATPEKSAPTPAPSMRGYWLRWAVLGILALIAFHNPFLRSAEYIRDGTAVYSLTSLIIVVVLLFTIDRRRTRELPIHDREVDYIVGIISLVVAVTMMWQLVPRFADWFSLLRLDLLATYIWFFGASALLFGTRSTLRFGPAWLVLIFLNAPLYQLLWLLLGGDWFGAAFTTVCFLAISISTCIGGTWRRKLLAGVLILGYGLILCVTIERIWPEQPLSTTQLPGVLAVLLGAGSRVLMNRGERTRRTLLRRREPTVKQVRWAMVLLSCSALIMGTVQLPERVAEVAVAGPSTSSGSGVAVPANWEEIGREEYFWAENFFGPGATLTRQELRAENYVPKWDPDGRHREVVVDTLRGDNTYRRRLFGDETLYSTINGRVSETQQVYLGYGVHGNLYTVLDEDKFLTSTRLNFIWTREDGVAKYVSVIAVDDHREKAPFPEVNRSLTELLGRLLTIFFRGNAVTQDETPRIKDQDLVTVLSRGLVEQAWKDHDAATG</sequence>
<evidence type="ECO:0000256" key="1">
    <source>
        <dbReference type="SAM" id="Phobius"/>
    </source>
</evidence>
<dbReference type="EMBL" id="CP046455">
    <property type="protein sequence ID" value="QGU08009.1"/>
    <property type="molecule type" value="Genomic_DNA"/>
</dbReference>
<dbReference type="RefSeq" id="WP_156231435.1">
    <property type="nucleotide sequence ID" value="NZ_CP046455.1"/>
</dbReference>
<accession>A0A6B8VY83</accession>
<dbReference type="Proteomes" id="UP000424462">
    <property type="component" value="Chromosome"/>
</dbReference>
<keyword evidence="3" id="KW-1185">Reference proteome</keyword>
<evidence type="ECO:0000313" key="3">
    <source>
        <dbReference type="Proteomes" id="UP000424462"/>
    </source>
</evidence>
<feature type="transmembrane region" description="Helical" evidence="1">
    <location>
        <begin position="170"/>
        <end position="188"/>
    </location>
</feature>
<feature type="transmembrane region" description="Helical" evidence="1">
    <location>
        <begin position="85"/>
        <end position="105"/>
    </location>
</feature>
<feature type="transmembrane region" description="Helical" evidence="1">
    <location>
        <begin position="53"/>
        <end position="70"/>
    </location>
</feature>
<feature type="transmembrane region" description="Helical" evidence="1">
    <location>
        <begin position="195"/>
        <end position="216"/>
    </location>
</feature>
<name>A0A6B8VY83_9CORY</name>
<reference evidence="2 3" key="1">
    <citation type="submission" date="2019-11" db="EMBL/GenBank/DDBJ databases">
        <title>Complete genome sequence of Corynebacterium kalinowskii 1959, a novel Corynebacterium species isolated from soil of a small paddock in Vilsendorf, Germany.</title>
        <authorList>
            <person name="Schaffert L."/>
            <person name="Ruwe M."/>
            <person name="Milse J."/>
            <person name="Hanuschka K."/>
            <person name="Ortseifen V."/>
            <person name="Droste J."/>
            <person name="Brandt D."/>
            <person name="Schlueter L."/>
            <person name="Kutter Y."/>
            <person name="Vinke S."/>
            <person name="Viehoefer P."/>
            <person name="Jacob L."/>
            <person name="Luebke N.-C."/>
            <person name="Schulte-Berndt E."/>
            <person name="Hain C."/>
            <person name="Linder M."/>
            <person name="Schmidt P."/>
            <person name="Wollenschlaeger L."/>
            <person name="Luttermann T."/>
            <person name="Thieme E."/>
            <person name="Hassa J."/>
            <person name="Haak M."/>
            <person name="Wittchen M."/>
            <person name="Mentz A."/>
            <person name="Persicke M."/>
            <person name="Busche T."/>
            <person name="Ruckert C."/>
        </authorList>
    </citation>
    <scope>NUCLEOTIDE SEQUENCE [LARGE SCALE GENOMIC DNA]</scope>
    <source>
        <strain evidence="2 3">2039</strain>
    </source>
</reference>
<dbReference type="AlphaFoldDB" id="A0A6B8VY83"/>
<feature type="transmembrane region" description="Helical" evidence="1">
    <location>
        <begin position="263"/>
        <end position="282"/>
    </location>
</feature>
<keyword evidence="1" id="KW-0472">Membrane</keyword>
<feature type="transmembrane region" description="Helical" evidence="1">
    <location>
        <begin position="22"/>
        <end position="41"/>
    </location>
</feature>
<evidence type="ECO:0000313" key="2">
    <source>
        <dbReference type="EMBL" id="QGU08009.1"/>
    </source>
</evidence>
<keyword evidence="1" id="KW-0812">Transmembrane</keyword>
<organism evidence="2 3">
    <name type="scientific">Corynebacterium occultum</name>
    <dbReference type="NCBI Taxonomy" id="2675219"/>
    <lineage>
        <taxon>Bacteria</taxon>
        <taxon>Bacillati</taxon>
        <taxon>Actinomycetota</taxon>
        <taxon>Actinomycetes</taxon>
        <taxon>Mycobacteriales</taxon>
        <taxon>Corynebacteriaceae</taxon>
        <taxon>Corynebacterium</taxon>
    </lineage>
</organism>
<feature type="transmembrane region" description="Helical" evidence="1">
    <location>
        <begin position="111"/>
        <end position="134"/>
    </location>
</feature>
<gene>
    <name evidence="2" type="ORF">COCCU_10450</name>
</gene>
<proteinExistence type="predicted"/>
<protein>
    <submittedName>
        <fullName evidence="2">Uncharacterized protein</fullName>
    </submittedName>
</protein>
<feature type="transmembrane region" description="Helical" evidence="1">
    <location>
        <begin position="146"/>
        <end position="164"/>
    </location>
</feature>